<evidence type="ECO:0000259" key="1">
    <source>
        <dbReference type="Pfam" id="PF13566"/>
    </source>
</evidence>
<dbReference type="InterPro" id="IPR023875">
    <property type="entry name" value="DNA_repair_put"/>
</dbReference>
<reference evidence="2 3" key="1">
    <citation type="submission" date="2016-02" db="EMBL/GenBank/DDBJ databases">
        <title>Comparison of Clostridium stercorarium subspecies using comparative genomics and transcriptomics.</title>
        <authorList>
            <person name="Schellenberg J."/>
            <person name="Thallinger G."/>
            <person name="Levin D.B."/>
            <person name="Zhang X."/>
            <person name="Alvare G."/>
            <person name="Fristensky B."/>
            <person name="Sparling R."/>
        </authorList>
    </citation>
    <scope>NUCLEOTIDE SEQUENCE [LARGE SCALE GENOMIC DNA]</scope>
    <source>
        <strain evidence="2 3">DSM 2910</strain>
    </source>
</reference>
<dbReference type="Proteomes" id="UP000092971">
    <property type="component" value="Chromosome"/>
</dbReference>
<dbReference type="EMBL" id="CP014672">
    <property type="protein sequence ID" value="ANW99541.1"/>
    <property type="molecule type" value="Genomic_DNA"/>
</dbReference>
<name>A0A1B1YFK2_THEST</name>
<evidence type="ECO:0000313" key="2">
    <source>
        <dbReference type="EMBL" id="ANW99541.1"/>
    </source>
</evidence>
<organism evidence="2 3">
    <name type="scientific">Thermoclostridium stercorarium subsp. thermolacticum DSM 2910</name>
    <dbReference type="NCBI Taxonomy" id="1121336"/>
    <lineage>
        <taxon>Bacteria</taxon>
        <taxon>Bacillati</taxon>
        <taxon>Bacillota</taxon>
        <taxon>Clostridia</taxon>
        <taxon>Eubacteriales</taxon>
        <taxon>Oscillospiraceae</taxon>
        <taxon>Thermoclostridium</taxon>
    </lineage>
</organism>
<dbReference type="OrthoDB" id="5290748at2"/>
<feature type="domain" description="DUF4130" evidence="1">
    <location>
        <begin position="83"/>
        <end position="242"/>
    </location>
</feature>
<dbReference type="NCBIfam" id="TIGR03915">
    <property type="entry name" value="SAM_7_link_chp"/>
    <property type="match status" value="1"/>
</dbReference>
<evidence type="ECO:0000313" key="3">
    <source>
        <dbReference type="Proteomes" id="UP000092971"/>
    </source>
</evidence>
<dbReference type="RefSeq" id="WP_034839881.1">
    <property type="nucleotide sequence ID" value="NZ_CP014672.1"/>
</dbReference>
<dbReference type="Pfam" id="PF13566">
    <property type="entry name" value="DUF4130"/>
    <property type="match status" value="1"/>
</dbReference>
<dbReference type="InterPro" id="IPR025404">
    <property type="entry name" value="DUF4130"/>
</dbReference>
<proteinExistence type="predicted"/>
<gene>
    <name evidence="2" type="ORF">CSTERTH_11115</name>
</gene>
<accession>A0A1B1YFK2</accession>
<protein>
    <recommendedName>
        <fullName evidence="1">DUF4130 domain-containing protein</fullName>
    </recommendedName>
</protein>
<dbReference type="AlphaFoldDB" id="A0A1B1YFK2"/>
<sequence length="245" mass="28874">MVYLFDGSFEGLLTCVFEAYSSKERDVSFKNKATYIPSFLDEVKEIETDMGKFERVYSSIPKKISQRAQEIVYRAWLSEDENAPDLIYYFLRIGYKMGGRVTDYLQDQRISKIIDLDRKVGREAHRFLGLLRFKEVAEGIFYAGYEPDYNITILIAPHFVRRLSMQSFIIHDRKRNISAVFDGSELVITDKVPQVGDEKTVEEDEYAALWKAFFKSIAIKERRNPRAQMRFMPKKYWKNLTEMQD</sequence>